<dbReference type="EMBL" id="UGYB01000001">
    <property type="protein sequence ID" value="SUI02162.1"/>
    <property type="molecule type" value="Genomic_DNA"/>
</dbReference>
<dbReference type="Proteomes" id="UP000254220">
    <property type="component" value="Unassembled WGS sequence"/>
</dbReference>
<keyword evidence="1" id="KW-1133">Transmembrane helix</keyword>
<dbReference type="AlphaFoldDB" id="A0A379XQ57"/>
<evidence type="ECO:0000313" key="3">
    <source>
        <dbReference type="Proteomes" id="UP000254220"/>
    </source>
</evidence>
<organism evidence="2 3">
    <name type="scientific">Salmonella enterica subsp. indica</name>
    <dbReference type="NCBI Taxonomy" id="59207"/>
    <lineage>
        <taxon>Bacteria</taxon>
        <taxon>Pseudomonadati</taxon>
        <taxon>Pseudomonadota</taxon>
        <taxon>Gammaproteobacteria</taxon>
        <taxon>Enterobacterales</taxon>
        <taxon>Enterobacteriaceae</taxon>
        <taxon>Salmonella</taxon>
    </lineage>
</organism>
<sequence>MIWKVAEWSFSGRRFCIPQWFYVSLVAGMVQILFLKLISLQRQGGIVIFYRRRGAPFQMQRRIIFSQSLLNGVTHDVAELLPGTGRDFEKAFLLNNLRQGREILRFQRGDGQMTIAGKIRFSMLARICAA</sequence>
<reference evidence="2 3" key="1">
    <citation type="submission" date="2018-06" db="EMBL/GenBank/DDBJ databases">
        <authorList>
            <consortium name="Pathogen Informatics"/>
            <person name="Doyle S."/>
        </authorList>
    </citation>
    <scope>NUCLEOTIDE SEQUENCE [LARGE SCALE GENOMIC DNA]</scope>
    <source>
        <strain evidence="2 3">NCTC12420</strain>
    </source>
</reference>
<name>A0A379XQ57_SALER</name>
<gene>
    <name evidence="2" type="ORF">NCTC12420_01903</name>
</gene>
<evidence type="ECO:0000256" key="1">
    <source>
        <dbReference type="SAM" id="Phobius"/>
    </source>
</evidence>
<feature type="transmembrane region" description="Helical" evidence="1">
    <location>
        <begin position="20"/>
        <end position="38"/>
    </location>
</feature>
<keyword evidence="1" id="KW-0472">Membrane</keyword>
<protein>
    <submittedName>
        <fullName evidence="2">Uncharacterized protein</fullName>
    </submittedName>
</protein>
<proteinExistence type="predicted"/>
<keyword evidence="1" id="KW-0812">Transmembrane</keyword>
<accession>A0A379XQ57</accession>
<evidence type="ECO:0000313" key="2">
    <source>
        <dbReference type="EMBL" id="SUI02162.1"/>
    </source>
</evidence>